<evidence type="ECO:0000256" key="5">
    <source>
        <dbReference type="ARBA" id="ARBA00022989"/>
    </source>
</evidence>
<comment type="caution">
    <text evidence="10">The sequence shown here is derived from an EMBL/GenBank/DDBJ whole genome shotgun (WGS) entry which is preliminary data.</text>
</comment>
<organism evidence="10 11">
    <name type="scientific">Halobacillus litoralis</name>
    <dbReference type="NCBI Taxonomy" id="45668"/>
    <lineage>
        <taxon>Bacteria</taxon>
        <taxon>Bacillati</taxon>
        <taxon>Bacillota</taxon>
        <taxon>Bacilli</taxon>
        <taxon>Bacillales</taxon>
        <taxon>Bacillaceae</taxon>
        <taxon>Halobacillus</taxon>
    </lineage>
</organism>
<protein>
    <submittedName>
        <fullName evidence="10">ABC transporter permease subunit</fullName>
    </submittedName>
</protein>
<evidence type="ECO:0000256" key="1">
    <source>
        <dbReference type="ARBA" id="ARBA00004651"/>
    </source>
</evidence>
<feature type="domain" description="ABC transmembrane type-1" evidence="9">
    <location>
        <begin position="132"/>
        <end position="322"/>
    </location>
</feature>
<dbReference type="PROSITE" id="PS50928">
    <property type="entry name" value="ABC_TM1"/>
    <property type="match status" value="1"/>
</dbReference>
<dbReference type="Proteomes" id="UP000450457">
    <property type="component" value="Unassembled WGS sequence"/>
</dbReference>
<dbReference type="GO" id="GO:0005886">
    <property type="term" value="C:plasma membrane"/>
    <property type="evidence" value="ECO:0007669"/>
    <property type="project" value="UniProtKB-SubCell"/>
</dbReference>
<feature type="transmembrane region" description="Helical" evidence="7">
    <location>
        <begin position="71"/>
        <end position="92"/>
    </location>
</feature>
<dbReference type="SUPFAM" id="SSF161098">
    <property type="entry name" value="MetI-like"/>
    <property type="match status" value="1"/>
</dbReference>
<evidence type="ECO:0000256" key="4">
    <source>
        <dbReference type="ARBA" id="ARBA00022692"/>
    </source>
</evidence>
<dbReference type="InterPro" id="IPR025966">
    <property type="entry name" value="OppC_N"/>
</dbReference>
<dbReference type="EMBL" id="WMFA01000002">
    <property type="protein sequence ID" value="MYL70744.1"/>
    <property type="molecule type" value="Genomic_DNA"/>
</dbReference>
<evidence type="ECO:0000313" key="11">
    <source>
        <dbReference type="Proteomes" id="UP000450457"/>
    </source>
</evidence>
<dbReference type="CDD" id="cd06261">
    <property type="entry name" value="TM_PBP2"/>
    <property type="match status" value="1"/>
</dbReference>
<accession>A0A845FAD5</accession>
<keyword evidence="5 7" id="KW-1133">Transmembrane helix</keyword>
<gene>
    <name evidence="10" type="ORF">GLW00_07775</name>
</gene>
<name>A0A845FAD5_9BACI</name>
<evidence type="ECO:0000313" key="10">
    <source>
        <dbReference type="EMBL" id="MYL70744.1"/>
    </source>
</evidence>
<dbReference type="GO" id="GO:0055085">
    <property type="term" value="P:transmembrane transport"/>
    <property type="evidence" value="ECO:0007669"/>
    <property type="project" value="InterPro"/>
</dbReference>
<evidence type="ECO:0000256" key="2">
    <source>
        <dbReference type="ARBA" id="ARBA00022448"/>
    </source>
</evidence>
<dbReference type="Pfam" id="PF12911">
    <property type="entry name" value="OppC_N"/>
    <property type="match status" value="1"/>
</dbReference>
<feature type="region of interest" description="Disordered" evidence="8">
    <location>
        <begin position="18"/>
        <end position="46"/>
    </location>
</feature>
<feature type="transmembrane region" description="Helical" evidence="7">
    <location>
        <begin position="253"/>
        <end position="278"/>
    </location>
</feature>
<keyword evidence="3" id="KW-1003">Cell membrane</keyword>
<feature type="transmembrane region" description="Helical" evidence="7">
    <location>
        <begin position="304"/>
        <end position="325"/>
    </location>
</feature>
<dbReference type="InterPro" id="IPR050366">
    <property type="entry name" value="BP-dependent_transpt_permease"/>
</dbReference>
<reference evidence="10 11" key="1">
    <citation type="submission" date="2019-11" db="EMBL/GenBank/DDBJ databases">
        <title>Genome sequences of 17 halophilic strains isolated from different environments.</title>
        <authorList>
            <person name="Furrow R.E."/>
        </authorList>
    </citation>
    <scope>NUCLEOTIDE SEQUENCE [LARGE SCALE GENOMIC DNA]</scope>
    <source>
        <strain evidence="10 11">SL-4</strain>
    </source>
</reference>
<evidence type="ECO:0000256" key="3">
    <source>
        <dbReference type="ARBA" id="ARBA00022475"/>
    </source>
</evidence>
<keyword evidence="6 7" id="KW-0472">Membrane</keyword>
<dbReference type="PANTHER" id="PTHR43386">
    <property type="entry name" value="OLIGOPEPTIDE TRANSPORT SYSTEM PERMEASE PROTEIN APPC"/>
    <property type="match status" value="1"/>
</dbReference>
<keyword evidence="2 7" id="KW-0813">Transport</keyword>
<evidence type="ECO:0000256" key="7">
    <source>
        <dbReference type="RuleBase" id="RU363032"/>
    </source>
</evidence>
<keyword evidence="4 7" id="KW-0812">Transmembrane</keyword>
<comment type="subcellular location">
    <subcellularLocation>
        <location evidence="1 7">Cell membrane</location>
        <topology evidence="1 7">Multi-pass membrane protein</topology>
    </subcellularLocation>
</comment>
<dbReference type="Gene3D" id="1.10.3720.10">
    <property type="entry name" value="MetI-like"/>
    <property type="match status" value="1"/>
</dbReference>
<feature type="transmembrane region" description="Helical" evidence="7">
    <location>
        <begin position="195"/>
        <end position="214"/>
    </location>
</feature>
<feature type="transmembrane region" description="Helical" evidence="7">
    <location>
        <begin position="168"/>
        <end position="189"/>
    </location>
</feature>
<proteinExistence type="inferred from homology"/>
<dbReference type="Pfam" id="PF00528">
    <property type="entry name" value="BPD_transp_1"/>
    <property type="match status" value="1"/>
</dbReference>
<dbReference type="PANTHER" id="PTHR43386:SF22">
    <property type="entry name" value="OLIGOPEPTIDE TRANSPORT SYSTEM PERMEASE PROTEIN OPPC"/>
    <property type="match status" value="1"/>
</dbReference>
<dbReference type="AlphaFoldDB" id="A0A845FAD5"/>
<sequence length="335" mass="37399">MEYSILESSCIKKGAGKVIPAKKQKEETPHSTIPDEWFKPKEQNSEDAESVVRPSLSYWEDAWRRLRQNKLAMFGLIFLILLGVMAVIGPWISPHDVDTQNLPNQNQAPSFTHWFGTDELGRDVFTRTWYGARISLFVGLMAALIDFFIGVAYGGLSGYKGGRTDNIMMRIIEILYGLPYLLVVILLLVVMGPSLLTIIIALTVTGWVGMARIVRGQVLQLKHNEFVMASQSFGAKTKRIIQKNLLPNTMGPIIVQMTLTVPTAIFAEAFLSFLGLGIQSPYASWGMMANDALGVILSGDWWRLFFPAFFISATMFAFNVLGDGLQDALDPKLRR</sequence>
<dbReference type="InterPro" id="IPR000515">
    <property type="entry name" value="MetI-like"/>
</dbReference>
<evidence type="ECO:0000256" key="6">
    <source>
        <dbReference type="ARBA" id="ARBA00023136"/>
    </source>
</evidence>
<evidence type="ECO:0000256" key="8">
    <source>
        <dbReference type="SAM" id="MobiDB-lite"/>
    </source>
</evidence>
<dbReference type="OrthoDB" id="9797472at2"/>
<comment type="similarity">
    <text evidence="7">Belongs to the binding-protein-dependent transport system permease family.</text>
</comment>
<feature type="transmembrane region" description="Helical" evidence="7">
    <location>
        <begin position="134"/>
        <end position="156"/>
    </location>
</feature>
<dbReference type="InterPro" id="IPR035906">
    <property type="entry name" value="MetI-like_sf"/>
</dbReference>
<evidence type="ECO:0000259" key="9">
    <source>
        <dbReference type="PROSITE" id="PS50928"/>
    </source>
</evidence>